<protein>
    <recommendedName>
        <fullName evidence="3 9">DNA repair protein RecN</fullName>
    </recommendedName>
    <alternativeName>
        <fullName evidence="8 9">Recombination protein N</fullName>
    </alternativeName>
</protein>
<evidence type="ECO:0000256" key="8">
    <source>
        <dbReference type="ARBA" id="ARBA00033408"/>
    </source>
</evidence>
<evidence type="ECO:0000256" key="5">
    <source>
        <dbReference type="ARBA" id="ARBA00022763"/>
    </source>
</evidence>
<dbReference type="AlphaFoldDB" id="A0A514CI48"/>
<evidence type="ECO:0000256" key="7">
    <source>
        <dbReference type="ARBA" id="ARBA00023204"/>
    </source>
</evidence>
<evidence type="ECO:0000256" key="9">
    <source>
        <dbReference type="PIRNR" id="PIRNR003128"/>
    </source>
</evidence>
<dbReference type="InterPro" id="IPR004604">
    <property type="entry name" value="DNA_recomb/repair_RecN"/>
</dbReference>
<evidence type="ECO:0000313" key="13">
    <source>
        <dbReference type="Proteomes" id="UP000316614"/>
    </source>
</evidence>
<dbReference type="KEGG" id="echi:FKX85_09825"/>
<keyword evidence="6" id="KW-0067">ATP-binding</keyword>
<dbReference type="GO" id="GO:0006310">
    <property type="term" value="P:DNA recombination"/>
    <property type="evidence" value="ECO:0007669"/>
    <property type="project" value="InterPro"/>
</dbReference>
<dbReference type="GO" id="GO:0005524">
    <property type="term" value="F:ATP binding"/>
    <property type="evidence" value="ECO:0007669"/>
    <property type="project" value="UniProtKB-KW"/>
</dbReference>
<dbReference type="PANTHER" id="PTHR11059:SF0">
    <property type="entry name" value="DNA REPAIR PROTEIN RECN"/>
    <property type="match status" value="1"/>
</dbReference>
<dbReference type="PIRSF" id="PIRSF003128">
    <property type="entry name" value="RecN"/>
    <property type="match status" value="1"/>
</dbReference>
<name>A0A514CI48_9BACT</name>
<comment type="similarity">
    <text evidence="2 9">Belongs to the RecN family.</text>
</comment>
<dbReference type="InterPro" id="IPR003395">
    <property type="entry name" value="RecF/RecN/SMC_N"/>
</dbReference>
<dbReference type="SUPFAM" id="SSF52540">
    <property type="entry name" value="P-loop containing nucleoside triphosphate hydrolases"/>
    <property type="match status" value="2"/>
</dbReference>
<dbReference type="Proteomes" id="UP000316614">
    <property type="component" value="Chromosome"/>
</dbReference>
<keyword evidence="7 9" id="KW-0234">DNA repair</keyword>
<dbReference type="NCBIfam" id="TIGR00634">
    <property type="entry name" value="recN"/>
    <property type="match status" value="1"/>
</dbReference>
<evidence type="ECO:0000259" key="11">
    <source>
        <dbReference type="Pfam" id="PF02463"/>
    </source>
</evidence>
<evidence type="ECO:0000256" key="10">
    <source>
        <dbReference type="SAM" id="Coils"/>
    </source>
</evidence>
<dbReference type="OrthoDB" id="9806954at2"/>
<evidence type="ECO:0000313" key="12">
    <source>
        <dbReference type="EMBL" id="QDH79314.1"/>
    </source>
</evidence>
<dbReference type="PANTHER" id="PTHR11059">
    <property type="entry name" value="DNA REPAIR PROTEIN RECN"/>
    <property type="match status" value="1"/>
</dbReference>
<evidence type="ECO:0000256" key="3">
    <source>
        <dbReference type="ARBA" id="ARBA00021315"/>
    </source>
</evidence>
<dbReference type="GO" id="GO:0043590">
    <property type="term" value="C:bacterial nucleoid"/>
    <property type="evidence" value="ECO:0007669"/>
    <property type="project" value="TreeGrafter"/>
</dbReference>
<keyword evidence="13" id="KW-1185">Reference proteome</keyword>
<dbReference type="RefSeq" id="WP_141614558.1">
    <property type="nucleotide sequence ID" value="NZ_CP041253.1"/>
</dbReference>
<dbReference type="CDD" id="cd03241">
    <property type="entry name" value="ABC_RecN"/>
    <property type="match status" value="1"/>
</dbReference>
<dbReference type="Pfam" id="PF02463">
    <property type="entry name" value="SMC_N"/>
    <property type="match status" value="1"/>
</dbReference>
<keyword evidence="4" id="KW-0547">Nucleotide-binding</keyword>
<dbReference type="InterPro" id="IPR027417">
    <property type="entry name" value="P-loop_NTPase"/>
</dbReference>
<evidence type="ECO:0000256" key="6">
    <source>
        <dbReference type="ARBA" id="ARBA00022840"/>
    </source>
</evidence>
<gene>
    <name evidence="12" type="primary">recN</name>
    <name evidence="12" type="ORF">FKX85_09825</name>
</gene>
<dbReference type="Gene3D" id="3.40.50.300">
    <property type="entry name" value="P-loop containing nucleotide triphosphate hydrolases"/>
    <property type="match status" value="2"/>
</dbReference>
<feature type="coiled-coil region" evidence="10">
    <location>
        <begin position="209"/>
        <end position="236"/>
    </location>
</feature>
<proteinExistence type="inferred from homology"/>
<keyword evidence="10" id="KW-0175">Coiled coil</keyword>
<dbReference type="GO" id="GO:0009432">
    <property type="term" value="P:SOS response"/>
    <property type="evidence" value="ECO:0007669"/>
    <property type="project" value="TreeGrafter"/>
</dbReference>
<sequence length="550" mass="61577">MLKNLSITNYALIESLEMGPSPALNMITGETGAGKSIMLGAIGLLLGNRADTKALFDDEKKCIIEGVFEIGNYGLESYFQAEDLDYEVQCIIRREISPSGKSRAFVNDTPVKLDILKSLGKSLMDIHSQHDTLLLAAGEYQLGLIDAYASTQSEKEHYSTAFKAYKKSRKAYEKLLHEAGELRKEADFNQFQLEELSALQLQDGEQEILENEQEVLDNAEEIKSKINENLQLLQGDEIGVSALLMQINQGFQQLTRYSNRFNELRERFDSVCIEVNDIAATLEDEDSKVEVDFDKLEEIRERLSKIYQLQKKHGVQTVEELMTLEKELADKAFQIGNLDEELEQLKSDTENAWQTLSQAGQLLSQKRQKCFKGFAKEITVLLANLGMENATLEISHQNVDPIATGMDEVEILFTANKGVKPQPIRQVASGGEFSRLMFAIKYIMADKVALPTLIFDEIDTGISGEVALQMVKMMQEIAKRHQVISISHLPQVAAKGDKHYFVYKDNSAAKTISKIRALNQEERITEIAKMIAGANPSESAVQSAMDLLGE</sequence>
<comment type="function">
    <text evidence="1 9">May be involved in recombinational repair of damaged DNA.</text>
</comment>
<evidence type="ECO:0000256" key="1">
    <source>
        <dbReference type="ARBA" id="ARBA00003618"/>
    </source>
</evidence>
<evidence type="ECO:0000256" key="4">
    <source>
        <dbReference type="ARBA" id="ARBA00022741"/>
    </source>
</evidence>
<keyword evidence="5 9" id="KW-0227">DNA damage</keyword>
<accession>A0A514CI48</accession>
<dbReference type="EMBL" id="CP041253">
    <property type="protein sequence ID" value="QDH79314.1"/>
    <property type="molecule type" value="Genomic_DNA"/>
</dbReference>
<feature type="domain" description="RecF/RecN/SMC N-terminal" evidence="11">
    <location>
        <begin position="2"/>
        <end position="507"/>
    </location>
</feature>
<reference evidence="12 13" key="1">
    <citation type="submission" date="2019-06" db="EMBL/GenBank/DDBJ databases">
        <title>Echinicola alkalisoli sp. nov. isolated from saline soil.</title>
        <authorList>
            <person name="Sun J.-Q."/>
            <person name="Xu L."/>
        </authorList>
    </citation>
    <scope>NUCLEOTIDE SEQUENCE [LARGE SCALE GENOMIC DNA]</scope>
    <source>
        <strain evidence="12 13">LN3S3</strain>
    </source>
</reference>
<evidence type="ECO:0000256" key="2">
    <source>
        <dbReference type="ARBA" id="ARBA00009441"/>
    </source>
</evidence>
<dbReference type="GO" id="GO:0006281">
    <property type="term" value="P:DNA repair"/>
    <property type="evidence" value="ECO:0007669"/>
    <property type="project" value="UniProtKB-KW"/>
</dbReference>
<organism evidence="12 13">
    <name type="scientific">Echinicola soli</name>
    <dbReference type="NCBI Taxonomy" id="2591634"/>
    <lineage>
        <taxon>Bacteria</taxon>
        <taxon>Pseudomonadati</taxon>
        <taxon>Bacteroidota</taxon>
        <taxon>Cytophagia</taxon>
        <taxon>Cytophagales</taxon>
        <taxon>Cyclobacteriaceae</taxon>
        <taxon>Echinicola</taxon>
    </lineage>
</organism>